<dbReference type="Proteomes" id="UP000275368">
    <property type="component" value="Chromosome"/>
</dbReference>
<dbReference type="KEGG" id="pbk:Back11_14580"/>
<dbReference type="EMBL" id="AP019308">
    <property type="protein sequence ID" value="BBH20113.1"/>
    <property type="molecule type" value="Genomic_DNA"/>
</dbReference>
<dbReference type="GO" id="GO:0003676">
    <property type="term" value="F:nucleic acid binding"/>
    <property type="evidence" value="ECO:0007669"/>
    <property type="project" value="InterPro"/>
</dbReference>
<sequence>MDSTMETLMKQAYAAPPIRANILNKGMISLYCDYSGYAEQNAHGVACCFVYNRTISVTSKKLNPKYDGGSDYGELLAIVFSLELLTKALMEHQLNSIPKFATIFTDCHCIAKILSKEYFDKQFYEDVRNEILASLDDLQNMFPEIQVKVKYISKHKKNNALHRMAHNAARKAIGK</sequence>
<keyword evidence="2" id="KW-1185">Reference proteome</keyword>
<name>A0A3G9J5P9_9BACL</name>
<evidence type="ECO:0000313" key="1">
    <source>
        <dbReference type="EMBL" id="BBH20113.1"/>
    </source>
</evidence>
<accession>A0A3G9J5P9</accession>
<organism evidence="1 2">
    <name type="scientific">Paenibacillus baekrokdamisoli</name>
    <dbReference type="NCBI Taxonomy" id="1712516"/>
    <lineage>
        <taxon>Bacteria</taxon>
        <taxon>Bacillati</taxon>
        <taxon>Bacillota</taxon>
        <taxon>Bacilli</taxon>
        <taxon>Bacillales</taxon>
        <taxon>Paenibacillaceae</taxon>
        <taxon>Paenibacillus</taxon>
    </lineage>
</organism>
<reference evidence="1 2" key="1">
    <citation type="submission" date="2018-11" db="EMBL/GenBank/DDBJ databases">
        <title>Complete genome sequence of Paenibacillus baekrokdamisoli strain KCTC 33723.</title>
        <authorList>
            <person name="Kang S.W."/>
            <person name="Lee K.C."/>
            <person name="Kim K.K."/>
            <person name="Kim J.S."/>
            <person name="Kim D.S."/>
            <person name="Ko S.H."/>
            <person name="Yang S.H."/>
            <person name="Lee J.S."/>
        </authorList>
    </citation>
    <scope>NUCLEOTIDE SEQUENCE [LARGE SCALE GENOMIC DNA]</scope>
    <source>
        <strain evidence="1 2">KCTC 33723</strain>
    </source>
</reference>
<gene>
    <name evidence="1" type="ORF">Back11_14580</name>
</gene>
<protein>
    <submittedName>
        <fullName evidence="1">Uncharacterized protein</fullName>
    </submittedName>
</protein>
<dbReference type="SUPFAM" id="SSF53098">
    <property type="entry name" value="Ribonuclease H-like"/>
    <property type="match status" value="1"/>
</dbReference>
<dbReference type="InterPro" id="IPR036397">
    <property type="entry name" value="RNaseH_sf"/>
</dbReference>
<dbReference type="InterPro" id="IPR012337">
    <property type="entry name" value="RNaseH-like_sf"/>
</dbReference>
<dbReference type="Gene3D" id="3.30.420.10">
    <property type="entry name" value="Ribonuclease H-like superfamily/Ribonuclease H"/>
    <property type="match status" value="1"/>
</dbReference>
<dbReference type="RefSeq" id="WP_183530749.1">
    <property type="nucleotide sequence ID" value="NZ_AP019308.1"/>
</dbReference>
<proteinExistence type="predicted"/>
<dbReference type="AlphaFoldDB" id="A0A3G9J5P9"/>
<evidence type="ECO:0000313" key="2">
    <source>
        <dbReference type="Proteomes" id="UP000275368"/>
    </source>
</evidence>